<proteinExistence type="predicted"/>
<feature type="compositionally biased region" description="Acidic residues" evidence="1">
    <location>
        <begin position="31"/>
        <end position="43"/>
    </location>
</feature>
<dbReference type="AlphaFoldDB" id="A0A1Y2GG01"/>
<dbReference type="InParanoid" id="A0A1Y2GG01"/>
<evidence type="ECO:0000256" key="1">
    <source>
        <dbReference type="SAM" id="MobiDB-lite"/>
    </source>
</evidence>
<accession>A0A1Y2GG01</accession>
<dbReference type="EMBL" id="MCFF01000039">
    <property type="protein sequence ID" value="ORZ08007.1"/>
    <property type="molecule type" value="Genomic_DNA"/>
</dbReference>
<feature type="region of interest" description="Disordered" evidence="1">
    <location>
        <begin position="390"/>
        <end position="423"/>
    </location>
</feature>
<gene>
    <name evidence="2" type="ORF">BCR41DRAFT_359779</name>
</gene>
<dbReference type="RefSeq" id="XP_021878241.1">
    <property type="nucleotide sequence ID" value="XM_022025255.1"/>
</dbReference>
<keyword evidence="3" id="KW-1185">Reference proteome</keyword>
<dbReference type="STRING" id="64571.A0A1Y2GG01"/>
<dbReference type="GO" id="GO:0033167">
    <property type="term" value="C:ARC complex"/>
    <property type="evidence" value="ECO:0007669"/>
    <property type="project" value="InterPro"/>
</dbReference>
<dbReference type="GeneID" id="33567099"/>
<evidence type="ECO:0000313" key="2">
    <source>
        <dbReference type="EMBL" id="ORZ08007.1"/>
    </source>
</evidence>
<feature type="region of interest" description="Disordered" evidence="1">
    <location>
        <begin position="25"/>
        <end position="86"/>
    </location>
</feature>
<feature type="compositionally biased region" description="Polar residues" evidence="1">
    <location>
        <begin position="390"/>
        <end position="413"/>
    </location>
</feature>
<reference evidence="2 3" key="1">
    <citation type="submission" date="2016-07" db="EMBL/GenBank/DDBJ databases">
        <title>Pervasive Adenine N6-methylation of Active Genes in Fungi.</title>
        <authorList>
            <consortium name="DOE Joint Genome Institute"/>
            <person name="Mondo S.J."/>
            <person name="Dannebaum R.O."/>
            <person name="Kuo R.C."/>
            <person name="Labutti K."/>
            <person name="Haridas S."/>
            <person name="Kuo A."/>
            <person name="Salamov A."/>
            <person name="Ahrendt S.R."/>
            <person name="Lipzen A."/>
            <person name="Sullivan W."/>
            <person name="Andreopoulos W.B."/>
            <person name="Clum A."/>
            <person name="Lindquist E."/>
            <person name="Daum C."/>
            <person name="Ramamoorthy G.K."/>
            <person name="Gryganskyi A."/>
            <person name="Culley D."/>
            <person name="Magnuson J.K."/>
            <person name="James T.Y."/>
            <person name="O'Malley M.A."/>
            <person name="Stajich J.E."/>
            <person name="Spatafora J.W."/>
            <person name="Visel A."/>
            <person name="Grigoriev I.V."/>
        </authorList>
    </citation>
    <scope>NUCLEOTIDE SEQUENCE [LARGE SCALE GENOMIC DNA]</scope>
    <source>
        <strain evidence="2 3">NRRL 3116</strain>
    </source>
</reference>
<feature type="region of interest" description="Disordered" evidence="1">
    <location>
        <begin position="347"/>
        <end position="367"/>
    </location>
</feature>
<comment type="caution">
    <text evidence="2">The sequence shown here is derived from an EMBL/GenBank/DDBJ whole genome shotgun (WGS) entry which is preliminary data.</text>
</comment>
<dbReference type="OrthoDB" id="435402at2759"/>
<evidence type="ECO:0000313" key="3">
    <source>
        <dbReference type="Proteomes" id="UP000193648"/>
    </source>
</evidence>
<organism evidence="2 3">
    <name type="scientific">Lobosporangium transversale</name>
    <dbReference type="NCBI Taxonomy" id="64571"/>
    <lineage>
        <taxon>Eukaryota</taxon>
        <taxon>Fungi</taxon>
        <taxon>Fungi incertae sedis</taxon>
        <taxon>Mucoromycota</taxon>
        <taxon>Mortierellomycotina</taxon>
        <taxon>Mortierellomycetes</taxon>
        <taxon>Mortierellales</taxon>
        <taxon>Mortierellaceae</taxon>
        <taxon>Lobosporangium</taxon>
    </lineage>
</organism>
<sequence length="521" mass="58544">MDKLTEEQARETISRMFDEMGRTLNAVGDYSESEYETDEDEIPEASSSSRPVATQPVETTQTPEDGDAPVKKKKKKRKKKAANKPDLEDLLNNVNLEELEKEDPYDISKSVAERMELAVTRFRKNRKFNPERAQILSTYLDYGGIRTGPKMFQGGGASNTPGVTDNDTNPGDPDYEAMNAGIDSVDLPEDGQVIDFTNVVTTFLSEHFLKNTGWIDMTYHKDTPLVIAALLNYLLLRNVLPEHEEDLRAALKVAEQAQVELPLCKQINNSMPGLYDKACSLLYGGEWYGHLDQTWTSYETNVESLGMDRAMAEAIVQSLIGPDADLKNLSIISREDLDLEIIHIDFPDEPQEPEENNSDKADFSDELATEDDPELVAMVDRMLLGSSAPSFNTSESGLDQTNSSSNHPASTIPSEFGPIPSSKNKPVMPVPMFANVTFAEWDRYLLREEQKPLDQRRKFHVYFDPSTASKMLLSMRVVGIVYTLSNGMSYLEQAAIYPTYYLEAEVDETPDDAYEEWSDNE</sequence>
<dbReference type="GO" id="GO:0031047">
    <property type="term" value="P:regulatory ncRNA-mediated gene silencing"/>
    <property type="evidence" value="ECO:0007669"/>
    <property type="project" value="InterPro"/>
</dbReference>
<dbReference type="Proteomes" id="UP000193648">
    <property type="component" value="Unassembled WGS sequence"/>
</dbReference>
<name>A0A1Y2GG01_9FUNG</name>
<feature type="compositionally biased region" description="Polar residues" evidence="1">
    <location>
        <begin position="45"/>
        <end position="63"/>
    </location>
</feature>
<protein>
    <submittedName>
        <fullName evidence="2">Argonaute siRNA chaperone complex subunit Arb1-domain-containing protein</fullName>
    </submittedName>
</protein>
<dbReference type="InterPro" id="IPR018606">
    <property type="entry name" value="Arb1"/>
</dbReference>
<feature type="compositionally biased region" description="Acidic residues" evidence="1">
    <location>
        <begin position="347"/>
        <end position="356"/>
    </location>
</feature>
<feature type="compositionally biased region" description="Basic residues" evidence="1">
    <location>
        <begin position="71"/>
        <end position="82"/>
    </location>
</feature>
<dbReference type="Pfam" id="PF09692">
    <property type="entry name" value="Arb1"/>
    <property type="match status" value="1"/>
</dbReference>